<reference evidence="2 3" key="1">
    <citation type="submission" date="2018-04" db="EMBL/GenBank/DDBJ databases">
        <title>Methylobacterium sp. PR1016A genome.</title>
        <authorList>
            <person name="Park W."/>
        </authorList>
    </citation>
    <scope>NUCLEOTIDE SEQUENCE [LARGE SCALE GENOMIC DNA]</scope>
    <source>
        <strain evidence="2 3">PR1016A</strain>
    </source>
</reference>
<evidence type="ECO:0000256" key="1">
    <source>
        <dbReference type="SAM" id="MobiDB-lite"/>
    </source>
</evidence>
<feature type="compositionally biased region" description="Basic and acidic residues" evidence="1">
    <location>
        <begin position="31"/>
        <end position="67"/>
    </location>
</feature>
<name>A0A2R4WMI4_9HYPH</name>
<dbReference type="EMBL" id="CP028843">
    <property type="protein sequence ID" value="AWB22762.1"/>
    <property type="molecule type" value="Genomic_DNA"/>
</dbReference>
<accession>A0A2R4WMI4</accession>
<dbReference type="AlphaFoldDB" id="A0A2R4WMI4"/>
<evidence type="ECO:0000313" key="3">
    <source>
        <dbReference type="Proteomes" id="UP000244755"/>
    </source>
</evidence>
<keyword evidence="3" id="KW-1185">Reference proteome</keyword>
<proteinExistence type="predicted"/>
<evidence type="ECO:0000313" key="2">
    <source>
        <dbReference type="EMBL" id="AWB22762.1"/>
    </source>
</evidence>
<organism evidence="2 3">
    <name type="scientific">Methylobacterium currus</name>
    <dbReference type="NCBI Taxonomy" id="2051553"/>
    <lineage>
        <taxon>Bacteria</taxon>
        <taxon>Pseudomonadati</taxon>
        <taxon>Pseudomonadota</taxon>
        <taxon>Alphaproteobacteria</taxon>
        <taxon>Hyphomicrobiales</taxon>
        <taxon>Methylobacteriaceae</taxon>
        <taxon>Methylobacterium</taxon>
    </lineage>
</organism>
<dbReference type="KEGG" id="mee:DA075_19155"/>
<feature type="compositionally biased region" description="Polar residues" evidence="1">
    <location>
        <begin position="7"/>
        <end position="17"/>
    </location>
</feature>
<gene>
    <name evidence="2" type="ORF">DA075_19155</name>
</gene>
<dbReference type="Proteomes" id="UP000244755">
    <property type="component" value="Chromosome 1"/>
</dbReference>
<sequence length="88" mass="9989">MCRASNAPRSWSGTRPASTGCRLTIGPCQLLRRDARRPEGRRQASRPRREASRPRREASRPRREASRPRRVRARRDRMPVAAATGLSA</sequence>
<feature type="compositionally biased region" description="Low complexity" evidence="1">
    <location>
        <begin position="79"/>
        <end position="88"/>
    </location>
</feature>
<feature type="region of interest" description="Disordered" evidence="1">
    <location>
        <begin position="1"/>
        <end position="88"/>
    </location>
</feature>
<protein>
    <submittedName>
        <fullName evidence="2">Uncharacterized protein</fullName>
    </submittedName>
</protein>